<keyword evidence="5" id="KW-0539">Nucleus</keyword>
<evidence type="ECO:0000256" key="2">
    <source>
        <dbReference type="ARBA" id="ARBA00023015"/>
    </source>
</evidence>
<dbReference type="Gene3D" id="4.10.240.10">
    <property type="entry name" value="Zn(2)-C6 fungal-type DNA-binding domain"/>
    <property type="match status" value="1"/>
</dbReference>
<proteinExistence type="predicted"/>
<feature type="domain" description="Zn(2)-C6 fungal-type" evidence="6">
    <location>
        <begin position="17"/>
        <end position="47"/>
    </location>
</feature>
<dbReference type="CDD" id="cd00067">
    <property type="entry name" value="GAL4"/>
    <property type="match status" value="1"/>
</dbReference>
<accession>A0ABR4FHG6</accession>
<dbReference type="PROSITE" id="PS00463">
    <property type="entry name" value="ZN2_CY6_FUNGAL_1"/>
    <property type="match status" value="1"/>
</dbReference>
<dbReference type="EMBL" id="JBFTWV010000348">
    <property type="protein sequence ID" value="KAL2782684.1"/>
    <property type="molecule type" value="Genomic_DNA"/>
</dbReference>
<evidence type="ECO:0000313" key="7">
    <source>
        <dbReference type="EMBL" id="KAL2782684.1"/>
    </source>
</evidence>
<organism evidence="7 8">
    <name type="scientific">Aspergillus keveii</name>
    <dbReference type="NCBI Taxonomy" id="714993"/>
    <lineage>
        <taxon>Eukaryota</taxon>
        <taxon>Fungi</taxon>
        <taxon>Dikarya</taxon>
        <taxon>Ascomycota</taxon>
        <taxon>Pezizomycotina</taxon>
        <taxon>Eurotiomycetes</taxon>
        <taxon>Eurotiomycetidae</taxon>
        <taxon>Eurotiales</taxon>
        <taxon>Aspergillaceae</taxon>
        <taxon>Aspergillus</taxon>
        <taxon>Aspergillus subgen. Nidulantes</taxon>
    </lineage>
</organism>
<reference evidence="7 8" key="1">
    <citation type="submission" date="2024-07" db="EMBL/GenBank/DDBJ databases">
        <title>Section-level genome sequencing and comparative genomics of Aspergillus sections Usti and Cavernicolus.</title>
        <authorList>
            <consortium name="Lawrence Berkeley National Laboratory"/>
            <person name="Nybo J.L."/>
            <person name="Vesth T.C."/>
            <person name="Theobald S."/>
            <person name="Frisvad J.C."/>
            <person name="Larsen T.O."/>
            <person name="Kjaerboelling I."/>
            <person name="Rothschild-Mancinelli K."/>
            <person name="Lyhne E.K."/>
            <person name="Kogle M.E."/>
            <person name="Barry K."/>
            <person name="Clum A."/>
            <person name="Na H."/>
            <person name="Ledsgaard L."/>
            <person name="Lin J."/>
            <person name="Lipzen A."/>
            <person name="Kuo A."/>
            <person name="Riley R."/>
            <person name="Mondo S."/>
            <person name="Labutti K."/>
            <person name="Haridas S."/>
            <person name="Pangalinan J."/>
            <person name="Salamov A.A."/>
            <person name="Simmons B.A."/>
            <person name="Magnuson J.K."/>
            <person name="Chen J."/>
            <person name="Drula E."/>
            <person name="Henrissat B."/>
            <person name="Wiebenga A."/>
            <person name="Lubbers R.J."/>
            <person name="Gomes A.C."/>
            <person name="Makela M.R."/>
            <person name="Stajich J."/>
            <person name="Grigoriev I.V."/>
            <person name="Mortensen U.H."/>
            <person name="De Vries R.P."/>
            <person name="Baker S.E."/>
            <person name="Andersen M.R."/>
        </authorList>
    </citation>
    <scope>NUCLEOTIDE SEQUENCE [LARGE SCALE GENOMIC DNA]</scope>
    <source>
        <strain evidence="7 8">CBS 209.92</strain>
    </source>
</reference>
<evidence type="ECO:0000256" key="1">
    <source>
        <dbReference type="ARBA" id="ARBA00022723"/>
    </source>
</evidence>
<dbReference type="PROSITE" id="PS50048">
    <property type="entry name" value="ZN2_CY6_FUNGAL_2"/>
    <property type="match status" value="1"/>
</dbReference>
<dbReference type="PANTHER" id="PTHR47655:SF1">
    <property type="entry name" value="ZN(II)2CYS6 TRANSCRIPTION FACTOR (EUROFUNG)"/>
    <property type="match status" value="1"/>
</dbReference>
<name>A0ABR4FHG6_9EURO</name>
<dbReference type="PANTHER" id="PTHR47655">
    <property type="entry name" value="QUINIC ACID UTILIZATION ACTIVATOR"/>
    <property type="match status" value="1"/>
</dbReference>
<dbReference type="SUPFAM" id="SSF57701">
    <property type="entry name" value="Zn2/Cys6 DNA-binding domain"/>
    <property type="match status" value="1"/>
</dbReference>
<keyword evidence="3" id="KW-0238">DNA-binding</keyword>
<dbReference type="CDD" id="cd12148">
    <property type="entry name" value="fungal_TF_MHR"/>
    <property type="match status" value="1"/>
</dbReference>
<dbReference type="InterPro" id="IPR036864">
    <property type="entry name" value="Zn2-C6_fun-type_DNA-bd_sf"/>
</dbReference>
<keyword evidence="8" id="KW-1185">Reference proteome</keyword>
<evidence type="ECO:0000313" key="8">
    <source>
        <dbReference type="Proteomes" id="UP001610563"/>
    </source>
</evidence>
<dbReference type="InterPro" id="IPR001138">
    <property type="entry name" value="Zn2Cys6_DnaBD"/>
</dbReference>
<sequence>MDILSGKHARHTRVHQACERCRRKRDKCDARRPICSACKTSSVACTYSSSDKKRGLPVGYVAALEKILALAICKFENFEEAMLSVLGATPDSPGPTKGRLNRPKALRWFWKDSSIYSILADPASGISRMLLAADDEGLVAERMLDVHCKVYTVNSASSQPSGGASSSPATPTLSTLAMGAIGGELCLPQLPASVFSLIDRYFATTHPWLPFMDKQAMTRAVHLYAPVPYSGAADYAALWALLSYTASQSNTRSDEGKPTNAREYYHIAQAFIPPSLDSLCQLPHLQALLLLLLVDIAFQDWSAVRLLRKKAVDLACFMGDNLAAGQPDDRHWGERVLMACSVIDSSIAFRLSENPYQKSSSAMRHVKEDGVEEWCPWPDVLPSLPDIPSEHRPRNGPLHSLQCYNHLFQLSIFMNKSTRAIASGANRVPTIKELIGELERWDQLLPLSCQLLGPGSIYPERHSALLPQQTYIVLAYIAILLRLYVWIAPHELRRSQSLSPSLEGAKKLLYRAPMIASTHLYNFSSCAIPPVFVLCLQCIVHQAAVVRNIQPDSSFPFTAWAEMLRQRILDMCPALPVYQVLTKSIEQCFLSSDPVEQPPLPRTILDMDNIPATPGPSRLQVNLGPPTATGTAWEIPSDVADFFTRNLGMD</sequence>
<keyword evidence="2" id="KW-0805">Transcription regulation</keyword>
<dbReference type="SMART" id="SM00066">
    <property type="entry name" value="GAL4"/>
    <property type="match status" value="1"/>
</dbReference>
<keyword evidence="4" id="KW-0804">Transcription</keyword>
<evidence type="ECO:0000256" key="3">
    <source>
        <dbReference type="ARBA" id="ARBA00023125"/>
    </source>
</evidence>
<evidence type="ECO:0000256" key="4">
    <source>
        <dbReference type="ARBA" id="ARBA00023163"/>
    </source>
</evidence>
<dbReference type="Pfam" id="PF04082">
    <property type="entry name" value="Fungal_trans"/>
    <property type="match status" value="1"/>
</dbReference>
<protein>
    <recommendedName>
        <fullName evidence="6">Zn(2)-C6 fungal-type domain-containing protein</fullName>
    </recommendedName>
</protein>
<dbReference type="Proteomes" id="UP001610563">
    <property type="component" value="Unassembled WGS sequence"/>
</dbReference>
<evidence type="ECO:0000259" key="6">
    <source>
        <dbReference type="PROSITE" id="PS50048"/>
    </source>
</evidence>
<keyword evidence="1" id="KW-0479">Metal-binding</keyword>
<comment type="caution">
    <text evidence="7">The sequence shown here is derived from an EMBL/GenBank/DDBJ whole genome shotgun (WGS) entry which is preliminary data.</text>
</comment>
<dbReference type="InterPro" id="IPR052783">
    <property type="entry name" value="Metabolic/Drug-Res_Regulator"/>
</dbReference>
<dbReference type="Pfam" id="PF00172">
    <property type="entry name" value="Zn_clus"/>
    <property type="match status" value="1"/>
</dbReference>
<gene>
    <name evidence="7" type="ORF">BJX66DRAFT_345612</name>
</gene>
<evidence type="ECO:0000256" key="5">
    <source>
        <dbReference type="ARBA" id="ARBA00023242"/>
    </source>
</evidence>
<dbReference type="InterPro" id="IPR007219">
    <property type="entry name" value="XnlR_reg_dom"/>
</dbReference>